<feature type="compositionally biased region" description="Basic and acidic residues" evidence="1">
    <location>
        <begin position="93"/>
        <end position="102"/>
    </location>
</feature>
<dbReference type="Proteomes" id="UP000693946">
    <property type="component" value="Linkage Group LG19"/>
</dbReference>
<evidence type="ECO:0000313" key="3">
    <source>
        <dbReference type="Proteomes" id="UP000693946"/>
    </source>
</evidence>
<dbReference type="EMBL" id="JAGKHQ010000011">
    <property type="protein sequence ID" value="KAG7505075.1"/>
    <property type="molecule type" value="Genomic_DNA"/>
</dbReference>
<dbReference type="AlphaFoldDB" id="A0AAV6RIU6"/>
<feature type="region of interest" description="Disordered" evidence="1">
    <location>
        <begin position="83"/>
        <end position="102"/>
    </location>
</feature>
<evidence type="ECO:0000313" key="2">
    <source>
        <dbReference type="EMBL" id="KAG7505075.1"/>
    </source>
</evidence>
<reference evidence="2 3" key="1">
    <citation type="journal article" date="2021" name="Sci. Rep.">
        <title>Chromosome anchoring in Senegalese sole (Solea senegalensis) reveals sex-associated markers and genome rearrangements in flatfish.</title>
        <authorList>
            <person name="Guerrero-Cozar I."/>
            <person name="Gomez-Garrido J."/>
            <person name="Berbel C."/>
            <person name="Martinez-Blanch J.F."/>
            <person name="Alioto T."/>
            <person name="Claros M.G."/>
            <person name="Gagnaire P.A."/>
            <person name="Manchado M."/>
        </authorList>
    </citation>
    <scope>NUCLEOTIDE SEQUENCE [LARGE SCALE GENOMIC DNA]</scope>
    <source>
        <strain evidence="2">Sse05_10M</strain>
    </source>
</reference>
<proteinExistence type="predicted"/>
<sequence length="102" mass="11256">METTLVMALTASQGGQSVAIDPSSRGTSVCLFKCAPLNLTRIPNRRTPWECIVQGHFSGVDFMMRKRIRAHVQVKEGAEANKAFTSEMVEPSSELHGKHNLE</sequence>
<gene>
    <name evidence="2" type="ORF">JOB18_023067</name>
</gene>
<keyword evidence="3" id="KW-1185">Reference proteome</keyword>
<accession>A0AAV6RIU6</accession>
<protein>
    <submittedName>
        <fullName evidence="2">Uncharacterized protein</fullName>
    </submittedName>
</protein>
<evidence type="ECO:0000256" key="1">
    <source>
        <dbReference type="SAM" id="MobiDB-lite"/>
    </source>
</evidence>
<organism evidence="2 3">
    <name type="scientific">Solea senegalensis</name>
    <name type="common">Senegalese sole</name>
    <dbReference type="NCBI Taxonomy" id="28829"/>
    <lineage>
        <taxon>Eukaryota</taxon>
        <taxon>Metazoa</taxon>
        <taxon>Chordata</taxon>
        <taxon>Craniata</taxon>
        <taxon>Vertebrata</taxon>
        <taxon>Euteleostomi</taxon>
        <taxon>Actinopterygii</taxon>
        <taxon>Neopterygii</taxon>
        <taxon>Teleostei</taxon>
        <taxon>Neoteleostei</taxon>
        <taxon>Acanthomorphata</taxon>
        <taxon>Carangaria</taxon>
        <taxon>Pleuronectiformes</taxon>
        <taxon>Pleuronectoidei</taxon>
        <taxon>Soleidae</taxon>
        <taxon>Solea</taxon>
    </lineage>
</organism>
<comment type="caution">
    <text evidence="2">The sequence shown here is derived from an EMBL/GenBank/DDBJ whole genome shotgun (WGS) entry which is preliminary data.</text>
</comment>
<name>A0AAV6RIU6_SOLSE</name>